<accession>A0ABY6D1N7</accession>
<feature type="transmembrane region" description="Helical" evidence="2">
    <location>
        <begin position="148"/>
        <end position="170"/>
    </location>
</feature>
<gene>
    <name evidence="3" type="ORF">N7E81_16690</name>
</gene>
<proteinExistence type="predicted"/>
<keyword evidence="4" id="KW-1185">Reference proteome</keyword>
<organism evidence="3 4">
    <name type="scientific">Reichenbachiella carrageenanivorans</name>
    <dbReference type="NCBI Taxonomy" id="2979869"/>
    <lineage>
        <taxon>Bacteria</taxon>
        <taxon>Pseudomonadati</taxon>
        <taxon>Bacteroidota</taxon>
        <taxon>Cytophagia</taxon>
        <taxon>Cytophagales</taxon>
        <taxon>Reichenbachiellaceae</taxon>
        <taxon>Reichenbachiella</taxon>
    </lineage>
</organism>
<feature type="transmembrane region" description="Helical" evidence="2">
    <location>
        <begin position="118"/>
        <end position="142"/>
    </location>
</feature>
<evidence type="ECO:0008006" key="5">
    <source>
        <dbReference type="Google" id="ProtNLM"/>
    </source>
</evidence>
<evidence type="ECO:0000313" key="4">
    <source>
        <dbReference type="Proteomes" id="UP001062165"/>
    </source>
</evidence>
<dbReference type="Proteomes" id="UP001062165">
    <property type="component" value="Chromosome"/>
</dbReference>
<protein>
    <recommendedName>
        <fullName evidence="5">Histidine kinase</fullName>
    </recommendedName>
</protein>
<evidence type="ECO:0000256" key="2">
    <source>
        <dbReference type="SAM" id="Phobius"/>
    </source>
</evidence>
<keyword evidence="2" id="KW-0812">Transmembrane</keyword>
<dbReference type="InterPro" id="IPR036097">
    <property type="entry name" value="HisK_dim/P_sf"/>
</dbReference>
<feature type="coiled-coil region" evidence="1">
    <location>
        <begin position="202"/>
        <end position="229"/>
    </location>
</feature>
<dbReference type="EMBL" id="CP106735">
    <property type="protein sequence ID" value="UXX78993.1"/>
    <property type="molecule type" value="Genomic_DNA"/>
</dbReference>
<dbReference type="RefSeq" id="WP_263050737.1">
    <property type="nucleotide sequence ID" value="NZ_CP106735.1"/>
</dbReference>
<dbReference type="SUPFAM" id="SSF47384">
    <property type="entry name" value="Homodimeric domain of signal transducing histidine kinase"/>
    <property type="match status" value="1"/>
</dbReference>
<keyword evidence="2" id="KW-0472">Membrane</keyword>
<reference evidence="3" key="1">
    <citation type="submission" date="2022-10" db="EMBL/GenBank/DDBJ databases">
        <title>Comparative genomics and taxonomic characterization of three novel marine species of genus Reichenbachiella exhibiting antioxidant and polysaccharide degradation activities.</title>
        <authorList>
            <person name="Muhammad N."/>
            <person name="Lee Y.-J."/>
            <person name="Ko J."/>
            <person name="Kim S.-G."/>
        </authorList>
    </citation>
    <scope>NUCLEOTIDE SEQUENCE</scope>
    <source>
        <strain evidence="3">Wsw4-B4</strain>
    </source>
</reference>
<feature type="transmembrane region" description="Helical" evidence="2">
    <location>
        <begin position="18"/>
        <end position="37"/>
    </location>
</feature>
<keyword evidence="2" id="KW-1133">Transmembrane helix</keyword>
<feature type="transmembrane region" description="Helical" evidence="2">
    <location>
        <begin position="95"/>
        <end position="111"/>
    </location>
</feature>
<dbReference type="Gene3D" id="1.10.287.130">
    <property type="match status" value="1"/>
</dbReference>
<evidence type="ECO:0000256" key="1">
    <source>
        <dbReference type="SAM" id="Coils"/>
    </source>
</evidence>
<feature type="transmembrane region" description="Helical" evidence="2">
    <location>
        <begin position="73"/>
        <end position="89"/>
    </location>
</feature>
<name>A0ABY6D1N7_9BACT</name>
<evidence type="ECO:0000313" key="3">
    <source>
        <dbReference type="EMBL" id="UXX78993.1"/>
    </source>
</evidence>
<keyword evidence="1" id="KW-0175">Coiled coil</keyword>
<sequence length="294" mass="33626">MDSIDQNITHDNSKLFKVALLCGATLLLLNILKSLWLGGDVNILKIDSLACAITLLALVVWKRGVYLSLLVKLYCLSWVPLYVMYWKFYGGIDGAFSYVYFSLLVLFLGVLEGRTRFYMVLALCLTNVILTLDSEAEILITIAKPQNLMSPLAASYLVNSVIVAGVIIYIKIKFDEEREHIEANNRRLDLVNKELSMKHELLTNQQRQIKRIQNNLEELVHERTIELENRNRELEDYAYDNAHVVRRPLSNILSLLEILDHEKGSVTNEPQLKNIQEQAVALDKVVQKINSILK</sequence>